<feature type="compositionally biased region" description="Basic and acidic residues" evidence="1">
    <location>
        <begin position="382"/>
        <end position="395"/>
    </location>
</feature>
<evidence type="ECO:0000313" key="3">
    <source>
        <dbReference type="Proteomes" id="UP001189429"/>
    </source>
</evidence>
<dbReference type="InterPro" id="IPR029033">
    <property type="entry name" value="His_PPase_superfam"/>
</dbReference>
<proteinExistence type="predicted"/>
<dbReference type="Proteomes" id="UP001189429">
    <property type="component" value="Unassembled WGS sequence"/>
</dbReference>
<dbReference type="Gene3D" id="3.40.50.1240">
    <property type="entry name" value="Phosphoglycerate mutase-like"/>
    <property type="match status" value="1"/>
</dbReference>
<feature type="region of interest" description="Disordered" evidence="1">
    <location>
        <begin position="330"/>
        <end position="355"/>
    </location>
</feature>
<dbReference type="InterPro" id="IPR011992">
    <property type="entry name" value="EF-hand-dom_pair"/>
</dbReference>
<protein>
    <submittedName>
        <fullName evidence="2">Uncharacterized protein</fullName>
    </submittedName>
</protein>
<dbReference type="SUPFAM" id="SSF53254">
    <property type="entry name" value="Phosphoglycerate mutase-like"/>
    <property type="match status" value="1"/>
</dbReference>
<evidence type="ECO:0000256" key="1">
    <source>
        <dbReference type="SAM" id="MobiDB-lite"/>
    </source>
</evidence>
<accession>A0ABN9U2J0</accession>
<feature type="compositionally biased region" description="Low complexity" evidence="1">
    <location>
        <begin position="253"/>
        <end position="262"/>
    </location>
</feature>
<dbReference type="SUPFAM" id="SSF47473">
    <property type="entry name" value="EF-hand"/>
    <property type="match status" value="1"/>
</dbReference>
<comment type="caution">
    <text evidence="2">The sequence shown here is derived from an EMBL/GenBank/DDBJ whole genome shotgun (WGS) entry which is preliminary data.</text>
</comment>
<reference evidence="2" key="1">
    <citation type="submission" date="2023-10" db="EMBL/GenBank/DDBJ databases">
        <authorList>
            <person name="Chen Y."/>
            <person name="Shah S."/>
            <person name="Dougan E. K."/>
            <person name="Thang M."/>
            <person name="Chan C."/>
        </authorList>
    </citation>
    <scope>NUCLEOTIDE SEQUENCE [LARGE SCALE GENOMIC DNA]</scope>
</reference>
<sequence length="499" mass="54531">MLHGLLPDVPRHICSKSERVLLDYQQVCQNYYGTAGSGSTMGVPIVVQDAQADRLLRQWESLPKKERDEFKQWQQRSSLAAPLLRSLAEDPRRGGADLADKLWRMTSMAALEPAEGRTLHKRLTALRNVQTQVEIARAHGMAVIPNEGGLSLSCDELRVIDAVAQEQKRHWFHAAAGLDESVGREAASNLAHLIWWHMACMEDGAKAWKTPGGTLRQRRFGRIAEAAASDGEPDVESPAVSPGMGPPQRSRSSKSGASASSDESPHAESAGFRRPKRVVLFSGHDTTVMALAAKLGFNLPPPKFGGYLLFELHDGGQVKCKYNQDPSKRAATASSLTSRQLPKDPSKGFVEFDDLPEGSTPLKTFKERCQNKAMKSAARRLGMLERTDSWSRSDGEGSESSSSRRSGTRALGASLLQGMDPLTRDRAEVAFKAMDPSNTGSVSVKSLTKTANELGVEISPEALQLAAECFGDEGGSQFTRERFLELWALLDQAYLGWDT</sequence>
<gene>
    <name evidence="2" type="ORF">PCOR1329_LOCUS44635</name>
</gene>
<name>A0ABN9U2J0_9DINO</name>
<keyword evidence="3" id="KW-1185">Reference proteome</keyword>
<evidence type="ECO:0000313" key="2">
    <source>
        <dbReference type="EMBL" id="CAK0853025.1"/>
    </source>
</evidence>
<organism evidence="2 3">
    <name type="scientific">Prorocentrum cordatum</name>
    <dbReference type="NCBI Taxonomy" id="2364126"/>
    <lineage>
        <taxon>Eukaryota</taxon>
        <taxon>Sar</taxon>
        <taxon>Alveolata</taxon>
        <taxon>Dinophyceae</taxon>
        <taxon>Prorocentrales</taxon>
        <taxon>Prorocentraceae</taxon>
        <taxon>Prorocentrum</taxon>
    </lineage>
</organism>
<feature type="region of interest" description="Disordered" evidence="1">
    <location>
        <begin position="376"/>
        <end position="408"/>
    </location>
</feature>
<feature type="region of interest" description="Disordered" evidence="1">
    <location>
        <begin position="226"/>
        <end position="271"/>
    </location>
</feature>
<dbReference type="EMBL" id="CAUYUJ010015366">
    <property type="protein sequence ID" value="CAK0853025.1"/>
    <property type="molecule type" value="Genomic_DNA"/>
</dbReference>